<dbReference type="PROSITE" id="PS50801">
    <property type="entry name" value="STAS"/>
    <property type="match status" value="1"/>
</dbReference>
<dbReference type="Gene3D" id="3.30.750.24">
    <property type="entry name" value="STAS domain"/>
    <property type="match status" value="1"/>
</dbReference>
<comment type="caution">
    <text evidence="3">The sequence shown here is derived from an EMBL/GenBank/DDBJ whole genome shotgun (WGS) entry which is preliminary data.</text>
</comment>
<dbReference type="InterPro" id="IPR036513">
    <property type="entry name" value="STAS_dom_sf"/>
</dbReference>
<name>A0A483CPJ9_9EURY</name>
<dbReference type="PANTHER" id="PTHR33495:SF2">
    <property type="entry name" value="ANTI-SIGMA FACTOR ANTAGONIST TM_1081-RELATED"/>
    <property type="match status" value="1"/>
</dbReference>
<organism evidence="3 4">
    <name type="scientific">Methanofollis fontis</name>
    <dbReference type="NCBI Taxonomy" id="2052832"/>
    <lineage>
        <taxon>Archaea</taxon>
        <taxon>Methanobacteriati</taxon>
        <taxon>Methanobacteriota</taxon>
        <taxon>Stenosarchaea group</taxon>
        <taxon>Methanomicrobia</taxon>
        <taxon>Methanomicrobiales</taxon>
        <taxon>Methanomicrobiaceae</taxon>
        <taxon>Methanofollis</taxon>
    </lineage>
</organism>
<protein>
    <submittedName>
        <fullName evidence="3">Anti-sigma factor antagonist</fullName>
    </submittedName>
</protein>
<dbReference type="EMBL" id="PGCL01000002">
    <property type="protein sequence ID" value="TAJ44962.1"/>
    <property type="molecule type" value="Genomic_DNA"/>
</dbReference>
<dbReference type="Pfam" id="PF01740">
    <property type="entry name" value="STAS"/>
    <property type="match status" value="1"/>
</dbReference>
<feature type="domain" description="STAS" evidence="2">
    <location>
        <begin position="6"/>
        <end position="115"/>
    </location>
</feature>
<dbReference type="InterPro" id="IPR003658">
    <property type="entry name" value="Anti-sigma_ant"/>
</dbReference>
<dbReference type="PANTHER" id="PTHR33495">
    <property type="entry name" value="ANTI-SIGMA FACTOR ANTAGONIST TM_1081-RELATED-RELATED"/>
    <property type="match status" value="1"/>
</dbReference>
<evidence type="ECO:0000313" key="4">
    <source>
        <dbReference type="Proteomes" id="UP000292580"/>
    </source>
</evidence>
<dbReference type="AlphaFoldDB" id="A0A483CPJ9"/>
<accession>A0A483CPJ9</accession>
<evidence type="ECO:0000259" key="2">
    <source>
        <dbReference type="PROSITE" id="PS50801"/>
    </source>
</evidence>
<evidence type="ECO:0000313" key="3">
    <source>
        <dbReference type="EMBL" id="TAJ44962.1"/>
    </source>
</evidence>
<dbReference type="InterPro" id="IPR002645">
    <property type="entry name" value="STAS_dom"/>
</dbReference>
<evidence type="ECO:0000256" key="1">
    <source>
        <dbReference type="ARBA" id="ARBA00009013"/>
    </source>
</evidence>
<sequence>MDGEEIRIEGRREGATTVVCIGGRLDALSSTGAAEFLEETIRDGARWIVLDLSHLTYTSSSGLRAMLGALKEIRKHGGDLRIAAPIPSVRQVLDIAGFDRIIVITDTVEGAIRASENP</sequence>
<dbReference type="RefSeq" id="WP_130646776.1">
    <property type="nucleotide sequence ID" value="NZ_PGCL01000002.1"/>
</dbReference>
<dbReference type="OrthoDB" id="70392at2157"/>
<proteinExistence type="inferred from homology"/>
<dbReference type="CDD" id="cd07043">
    <property type="entry name" value="STAS_anti-anti-sigma_factors"/>
    <property type="match status" value="1"/>
</dbReference>
<dbReference type="Proteomes" id="UP000292580">
    <property type="component" value="Unassembled WGS sequence"/>
</dbReference>
<gene>
    <name evidence="3" type="ORF">CUJ86_06695</name>
</gene>
<keyword evidence="4" id="KW-1185">Reference proteome</keyword>
<reference evidence="3 4" key="1">
    <citation type="submission" date="2017-11" db="EMBL/GenBank/DDBJ databases">
        <title>Isolation and Characterization of Methanofollis Species from Methane Seep Offshore SW Taiwan.</title>
        <authorList>
            <person name="Teng N.-H."/>
            <person name="Lai M.-C."/>
            <person name="Chen S.-C."/>
        </authorList>
    </citation>
    <scope>NUCLEOTIDE SEQUENCE [LARGE SCALE GENOMIC DNA]</scope>
    <source>
        <strain evidence="3 4">FWC-SCC2</strain>
    </source>
</reference>
<dbReference type="SUPFAM" id="SSF52091">
    <property type="entry name" value="SpoIIaa-like"/>
    <property type="match status" value="1"/>
</dbReference>
<comment type="similarity">
    <text evidence="1">Belongs to the anti-sigma-factor antagonist family.</text>
</comment>
<dbReference type="GO" id="GO:0043856">
    <property type="term" value="F:anti-sigma factor antagonist activity"/>
    <property type="evidence" value="ECO:0007669"/>
    <property type="project" value="InterPro"/>
</dbReference>
<dbReference type="NCBIfam" id="TIGR00377">
    <property type="entry name" value="ant_ant_sig"/>
    <property type="match status" value="1"/>
</dbReference>